<reference evidence="1 2" key="1">
    <citation type="submission" date="2021-03" db="EMBL/GenBank/DDBJ databases">
        <title>Assistant Professor.</title>
        <authorList>
            <person name="Huq M.A."/>
        </authorList>
    </citation>
    <scope>NUCLEOTIDE SEQUENCE [LARGE SCALE GENOMIC DNA]</scope>
    <source>
        <strain evidence="1 2">MAH-29</strain>
    </source>
</reference>
<name>A0ABS3Z0Z6_9BACT</name>
<proteinExistence type="predicted"/>
<dbReference type="EMBL" id="JAGHKO010000006">
    <property type="protein sequence ID" value="MBO9203350.1"/>
    <property type="molecule type" value="Genomic_DNA"/>
</dbReference>
<sequence length="228" mass="26404">MKKILLTFFGAFLLANCNNPQNNQVERIATIQENDTAQKDISTVDSLLEKVQNVYDDPYRVINNFEISFGDPFIDSLHKAYSEKGAVSFKKNICMGDNCESWKTIVNKKENATLYLFKGDGSEYGFSNDQFFLRNDSLAYVRNFTVGIDTWPTDSTNTKWKIEEVVYHFQDKVPHTTTRTVFTNALEQFDYTLRGVKAKISKDFNTEKLHQEKSLELKQLLEMKEIED</sequence>
<evidence type="ECO:0008006" key="3">
    <source>
        <dbReference type="Google" id="ProtNLM"/>
    </source>
</evidence>
<dbReference type="Proteomes" id="UP000677244">
    <property type="component" value="Unassembled WGS sequence"/>
</dbReference>
<evidence type="ECO:0000313" key="1">
    <source>
        <dbReference type="EMBL" id="MBO9203350.1"/>
    </source>
</evidence>
<dbReference type="RefSeq" id="WP_209141404.1">
    <property type="nucleotide sequence ID" value="NZ_JAGHKO010000006.1"/>
</dbReference>
<comment type="caution">
    <text evidence="1">The sequence shown here is derived from an EMBL/GenBank/DDBJ whole genome shotgun (WGS) entry which is preliminary data.</text>
</comment>
<organism evidence="1 2">
    <name type="scientific">Niastella soli</name>
    <dbReference type="NCBI Taxonomy" id="2821487"/>
    <lineage>
        <taxon>Bacteria</taxon>
        <taxon>Pseudomonadati</taxon>
        <taxon>Bacteroidota</taxon>
        <taxon>Chitinophagia</taxon>
        <taxon>Chitinophagales</taxon>
        <taxon>Chitinophagaceae</taxon>
        <taxon>Niastella</taxon>
    </lineage>
</organism>
<accession>A0ABS3Z0Z6</accession>
<evidence type="ECO:0000313" key="2">
    <source>
        <dbReference type="Proteomes" id="UP000677244"/>
    </source>
</evidence>
<keyword evidence="2" id="KW-1185">Reference proteome</keyword>
<gene>
    <name evidence="1" type="ORF">J7I42_23900</name>
</gene>
<protein>
    <recommendedName>
        <fullName evidence="3">Lipoprotein</fullName>
    </recommendedName>
</protein>